<evidence type="ECO:0000313" key="2">
    <source>
        <dbReference type="EMBL" id="BAT05158.1"/>
    </source>
</evidence>
<dbReference type="Proteomes" id="UP000059680">
    <property type="component" value="Chromosome 8"/>
</dbReference>
<name>A0A0P0XEZ2_ORYSJ</name>
<reference evidence="2 3" key="3">
    <citation type="journal article" date="2013" name="Rice">
        <title>Improvement of the Oryza sativa Nipponbare reference genome using next generation sequence and optical map data.</title>
        <authorList>
            <person name="Kawahara Y."/>
            <person name="de la Bastide M."/>
            <person name="Hamilton J.P."/>
            <person name="Kanamori H."/>
            <person name="McCombie W.R."/>
            <person name="Ouyang S."/>
            <person name="Schwartz D.C."/>
            <person name="Tanaka T."/>
            <person name="Wu J."/>
            <person name="Zhou S."/>
            <person name="Childs K.L."/>
            <person name="Davidson R.M."/>
            <person name="Lin H."/>
            <person name="Quesada-Ocampo L."/>
            <person name="Vaillancourt B."/>
            <person name="Sakai H."/>
            <person name="Lee S.S."/>
            <person name="Kim J."/>
            <person name="Numa H."/>
            <person name="Itoh T."/>
            <person name="Buell C.R."/>
            <person name="Matsumoto T."/>
        </authorList>
    </citation>
    <scope>NUCLEOTIDE SEQUENCE [LARGE SCALE GENOMIC DNA]</scope>
    <source>
        <strain evidence="3">cv. Nipponbare</strain>
    </source>
</reference>
<dbReference type="EMBL" id="AP014964">
    <property type="protein sequence ID" value="BAT05158.1"/>
    <property type="molecule type" value="Genomic_DNA"/>
</dbReference>
<sequence>SLSLRWREEPVEVEGQGVELLIPAVASERPEPRPPWHPPVPRRIPHLQGVVEDHRDDQTDGRGRGEDGVDWTYPSCPGVCRAVQSAHGVAEEVLRDGNAEEQRDADDEEAAHRVHVGELHEGEPHCT</sequence>
<feature type="compositionally biased region" description="Basic and acidic residues" evidence="1">
    <location>
        <begin position="51"/>
        <end position="67"/>
    </location>
</feature>
<reference evidence="3" key="1">
    <citation type="journal article" date="2005" name="Nature">
        <title>The map-based sequence of the rice genome.</title>
        <authorList>
            <consortium name="International rice genome sequencing project (IRGSP)"/>
            <person name="Matsumoto T."/>
            <person name="Wu J."/>
            <person name="Kanamori H."/>
            <person name="Katayose Y."/>
            <person name="Fujisawa M."/>
            <person name="Namiki N."/>
            <person name="Mizuno H."/>
            <person name="Yamamoto K."/>
            <person name="Antonio B.A."/>
            <person name="Baba T."/>
            <person name="Sakata K."/>
            <person name="Nagamura Y."/>
            <person name="Aoki H."/>
            <person name="Arikawa K."/>
            <person name="Arita K."/>
            <person name="Bito T."/>
            <person name="Chiden Y."/>
            <person name="Fujitsuka N."/>
            <person name="Fukunaka R."/>
            <person name="Hamada M."/>
            <person name="Harada C."/>
            <person name="Hayashi A."/>
            <person name="Hijishita S."/>
            <person name="Honda M."/>
            <person name="Hosokawa S."/>
            <person name="Ichikawa Y."/>
            <person name="Idonuma A."/>
            <person name="Iijima M."/>
            <person name="Ikeda M."/>
            <person name="Ikeno M."/>
            <person name="Ito K."/>
            <person name="Ito S."/>
            <person name="Ito T."/>
            <person name="Ito Y."/>
            <person name="Ito Y."/>
            <person name="Iwabuchi A."/>
            <person name="Kamiya K."/>
            <person name="Karasawa W."/>
            <person name="Kurita K."/>
            <person name="Katagiri S."/>
            <person name="Kikuta A."/>
            <person name="Kobayashi H."/>
            <person name="Kobayashi N."/>
            <person name="Machita K."/>
            <person name="Maehara T."/>
            <person name="Masukawa M."/>
            <person name="Mizubayashi T."/>
            <person name="Mukai Y."/>
            <person name="Nagasaki H."/>
            <person name="Nagata Y."/>
            <person name="Naito S."/>
            <person name="Nakashima M."/>
            <person name="Nakama Y."/>
            <person name="Nakamichi Y."/>
            <person name="Nakamura M."/>
            <person name="Meguro A."/>
            <person name="Negishi M."/>
            <person name="Ohta I."/>
            <person name="Ohta T."/>
            <person name="Okamoto M."/>
            <person name="Ono N."/>
            <person name="Saji S."/>
            <person name="Sakaguchi M."/>
            <person name="Sakai K."/>
            <person name="Shibata M."/>
            <person name="Shimokawa T."/>
            <person name="Song J."/>
            <person name="Takazaki Y."/>
            <person name="Terasawa K."/>
            <person name="Tsugane M."/>
            <person name="Tsuji K."/>
            <person name="Ueda S."/>
            <person name="Waki K."/>
            <person name="Yamagata H."/>
            <person name="Yamamoto M."/>
            <person name="Yamamoto S."/>
            <person name="Yamane H."/>
            <person name="Yoshiki S."/>
            <person name="Yoshihara R."/>
            <person name="Yukawa K."/>
            <person name="Zhong H."/>
            <person name="Yano M."/>
            <person name="Yuan Q."/>
            <person name="Ouyang S."/>
            <person name="Liu J."/>
            <person name="Jones K.M."/>
            <person name="Gansberger K."/>
            <person name="Moffat K."/>
            <person name="Hill J."/>
            <person name="Bera J."/>
            <person name="Fadrosh D."/>
            <person name="Jin S."/>
            <person name="Johri S."/>
            <person name="Kim M."/>
            <person name="Overton L."/>
            <person name="Reardon M."/>
            <person name="Tsitrin T."/>
            <person name="Vuong H."/>
            <person name="Weaver B."/>
            <person name="Ciecko A."/>
            <person name="Tallon L."/>
            <person name="Jackson J."/>
            <person name="Pai G."/>
            <person name="Aken S.V."/>
            <person name="Utterback T."/>
            <person name="Reidmuller S."/>
            <person name="Feldblyum T."/>
            <person name="Hsiao J."/>
            <person name="Zismann V."/>
            <person name="Iobst S."/>
            <person name="de Vazeille A.R."/>
            <person name="Buell C.R."/>
            <person name="Ying K."/>
            <person name="Li Y."/>
            <person name="Lu T."/>
            <person name="Huang Y."/>
            <person name="Zhao Q."/>
            <person name="Feng Q."/>
            <person name="Zhang L."/>
            <person name="Zhu J."/>
            <person name="Weng Q."/>
            <person name="Mu J."/>
            <person name="Lu Y."/>
            <person name="Fan D."/>
            <person name="Liu Y."/>
            <person name="Guan J."/>
            <person name="Zhang Y."/>
            <person name="Yu S."/>
            <person name="Liu X."/>
            <person name="Zhang Y."/>
            <person name="Hong G."/>
            <person name="Han B."/>
            <person name="Choisne N."/>
            <person name="Demange N."/>
            <person name="Orjeda G."/>
            <person name="Samain S."/>
            <person name="Cattolico L."/>
            <person name="Pelletier E."/>
            <person name="Couloux A."/>
            <person name="Segurens B."/>
            <person name="Wincker P."/>
            <person name="D'Hont A."/>
            <person name="Scarpelli C."/>
            <person name="Weissenbach J."/>
            <person name="Salanoubat M."/>
            <person name="Quetier F."/>
            <person name="Yu Y."/>
            <person name="Kim H.R."/>
            <person name="Rambo T."/>
            <person name="Currie J."/>
            <person name="Collura K."/>
            <person name="Luo M."/>
            <person name="Yang T."/>
            <person name="Ammiraju J.S.S."/>
            <person name="Engler F."/>
            <person name="Soderlund C."/>
            <person name="Wing R.A."/>
            <person name="Palmer L.E."/>
            <person name="de la Bastide M."/>
            <person name="Spiegel L."/>
            <person name="Nascimento L."/>
            <person name="Zutavern T."/>
            <person name="O'Shaughnessy A."/>
            <person name="Dike S."/>
            <person name="Dedhia N."/>
            <person name="Preston R."/>
            <person name="Balija V."/>
            <person name="McCombie W.R."/>
            <person name="Chow T."/>
            <person name="Chen H."/>
            <person name="Chung M."/>
            <person name="Chen C."/>
            <person name="Shaw J."/>
            <person name="Wu H."/>
            <person name="Hsiao K."/>
            <person name="Chao Y."/>
            <person name="Chu M."/>
            <person name="Cheng C."/>
            <person name="Hour A."/>
            <person name="Lee P."/>
            <person name="Lin S."/>
            <person name="Lin Y."/>
            <person name="Liou J."/>
            <person name="Liu S."/>
            <person name="Hsing Y."/>
            <person name="Raghuvanshi S."/>
            <person name="Mohanty A."/>
            <person name="Bharti A.K."/>
            <person name="Gaur A."/>
            <person name="Gupta V."/>
            <person name="Kumar D."/>
            <person name="Ravi V."/>
            <person name="Vij S."/>
            <person name="Kapur A."/>
            <person name="Khurana P."/>
            <person name="Khurana P."/>
            <person name="Khurana J.P."/>
            <person name="Tyagi A.K."/>
            <person name="Gaikwad K."/>
            <person name="Singh A."/>
            <person name="Dalal V."/>
            <person name="Srivastava S."/>
            <person name="Dixit A."/>
            <person name="Pal A.K."/>
            <person name="Ghazi I.A."/>
            <person name="Yadav M."/>
            <person name="Pandit A."/>
            <person name="Bhargava A."/>
            <person name="Sureshbabu K."/>
            <person name="Batra K."/>
            <person name="Sharma T.R."/>
            <person name="Mohapatra T."/>
            <person name="Singh N.K."/>
            <person name="Messing J."/>
            <person name="Nelson A.B."/>
            <person name="Fuks G."/>
            <person name="Kavchok S."/>
            <person name="Keizer G."/>
            <person name="Linton E."/>
            <person name="Llaca V."/>
            <person name="Song R."/>
            <person name="Tanyolac B."/>
            <person name="Young S."/>
            <person name="Ho-Il K."/>
            <person name="Hahn J.H."/>
            <person name="Sangsakoo G."/>
            <person name="Vanavichit A."/>
            <person name="de Mattos Luiz.A.T."/>
            <person name="Zimmer P.D."/>
            <person name="Malone G."/>
            <person name="Dellagostin O."/>
            <person name="de Oliveira A.C."/>
            <person name="Bevan M."/>
            <person name="Bancroft I."/>
            <person name="Minx P."/>
            <person name="Cordum H."/>
            <person name="Wilson R."/>
            <person name="Cheng Z."/>
            <person name="Jin W."/>
            <person name="Jiang J."/>
            <person name="Leong S.A."/>
            <person name="Iwama H."/>
            <person name="Gojobori T."/>
            <person name="Itoh T."/>
            <person name="Niimura Y."/>
            <person name="Fujii Y."/>
            <person name="Habara T."/>
            <person name="Sakai H."/>
            <person name="Sato Y."/>
            <person name="Wilson G."/>
            <person name="Kumar K."/>
            <person name="McCouch S."/>
            <person name="Juretic N."/>
            <person name="Hoen D."/>
            <person name="Wright S."/>
            <person name="Bruskiewich R."/>
            <person name="Bureau T."/>
            <person name="Miyao A."/>
            <person name="Hirochika H."/>
            <person name="Nishikawa T."/>
            <person name="Kadowaki K."/>
            <person name="Sugiura M."/>
            <person name="Burr B."/>
            <person name="Sasaki T."/>
        </authorList>
    </citation>
    <scope>NUCLEOTIDE SEQUENCE [LARGE SCALE GENOMIC DNA]</scope>
    <source>
        <strain evidence="3">cv. Nipponbare</strain>
    </source>
</reference>
<dbReference type="PaxDb" id="39947-A0A0P0XEZ2"/>
<evidence type="ECO:0000256" key="1">
    <source>
        <dbReference type="SAM" id="MobiDB-lite"/>
    </source>
</evidence>
<dbReference type="InParanoid" id="A0A0P0XEZ2"/>
<proteinExistence type="predicted"/>
<feature type="non-terminal residue" evidence="2">
    <location>
        <position position="127"/>
    </location>
</feature>
<dbReference type="AlphaFoldDB" id="A0A0P0XEZ2"/>
<feature type="compositionally biased region" description="Basic and acidic residues" evidence="1">
    <location>
        <begin position="110"/>
        <end position="127"/>
    </location>
</feature>
<feature type="region of interest" description="Disordered" evidence="1">
    <location>
        <begin position="95"/>
        <end position="127"/>
    </location>
</feature>
<reference evidence="2 3" key="2">
    <citation type="journal article" date="2013" name="Plant Cell Physiol.">
        <title>Rice Annotation Project Database (RAP-DB): an integrative and interactive database for rice genomics.</title>
        <authorList>
            <person name="Sakai H."/>
            <person name="Lee S.S."/>
            <person name="Tanaka T."/>
            <person name="Numa H."/>
            <person name="Kim J."/>
            <person name="Kawahara Y."/>
            <person name="Wakimoto H."/>
            <person name="Yang C.C."/>
            <person name="Iwamoto M."/>
            <person name="Abe T."/>
            <person name="Yamada Y."/>
            <person name="Muto A."/>
            <person name="Inokuchi H."/>
            <person name="Ikemura T."/>
            <person name="Matsumoto T."/>
            <person name="Sasaki T."/>
            <person name="Itoh T."/>
        </authorList>
    </citation>
    <scope>NUCLEOTIDE SEQUENCE [LARGE SCALE GENOMIC DNA]</scope>
    <source>
        <strain evidence="3">cv. Nipponbare</strain>
    </source>
</reference>
<dbReference type="Gramene" id="Os08t0368777-00">
    <property type="protein sequence ID" value="Os08t0368777-00"/>
    <property type="gene ID" value="Os08g0368777"/>
</dbReference>
<evidence type="ECO:0000313" key="3">
    <source>
        <dbReference type="Proteomes" id="UP000059680"/>
    </source>
</evidence>
<gene>
    <name evidence="2" type="ordered locus">Os08g0368777</name>
    <name evidence="2" type="ORF">OSNPB_080368777</name>
</gene>
<protein>
    <submittedName>
        <fullName evidence="2">Os08g0368777 protein</fullName>
    </submittedName>
</protein>
<organism evidence="2 3">
    <name type="scientific">Oryza sativa subsp. japonica</name>
    <name type="common">Rice</name>
    <dbReference type="NCBI Taxonomy" id="39947"/>
    <lineage>
        <taxon>Eukaryota</taxon>
        <taxon>Viridiplantae</taxon>
        <taxon>Streptophyta</taxon>
        <taxon>Embryophyta</taxon>
        <taxon>Tracheophyta</taxon>
        <taxon>Spermatophyta</taxon>
        <taxon>Magnoliopsida</taxon>
        <taxon>Liliopsida</taxon>
        <taxon>Poales</taxon>
        <taxon>Poaceae</taxon>
        <taxon>BOP clade</taxon>
        <taxon>Oryzoideae</taxon>
        <taxon>Oryzeae</taxon>
        <taxon>Oryzinae</taxon>
        <taxon>Oryza</taxon>
        <taxon>Oryza sativa</taxon>
    </lineage>
</organism>
<accession>A0A0P0XEZ2</accession>
<feature type="region of interest" description="Disordered" evidence="1">
    <location>
        <begin position="49"/>
        <end position="71"/>
    </location>
</feature>
<keyword evidence="3" id="KW-1185">Reference proteome</keyword>